<keyword evidence="3 6" id="KW-0812">Transmembrane</keyword>
<keyword evidence="2" id="KW-1003">Cell membrane</keyword>
<feature type="transmembrane region" description="Helical" evidence="6">
    <location>
        <begin position="7"/>
        <end position="29"/>
    </location>
</feature>
<dbReference type="GO" id="GO:0022857">
    <property type="term" value="F:transmembrane transporter activity"/>
    <property type="evidence" value="ECO:0007669"/>
    <property type="project" value="InterPro"/>
</dbReference>
<sequence>MVPGLMAMIVFAMIWNFIFRPWNVLMPYFVRYTHGGDALDLALLGLSFAVASILGALITMIKKDFKYKIKINIIGASLYFVFLIPAILAPKGNFLLMMISIFPGAVIFPITVSTYLAILQTVVPKDKIGRVMSIDHMISMAIAPIAALLSGPLAELIGVVNLYLICTIFGIIYPALIWSFTKIRQLEVIDQEITSRHAAEKAEVKEAIEVIY</sequence>
<dbReference type="SUPFAM" id="SSF103473">
    <property type="entry name" value="MFS general substrate transporter"/>
    <property type="match status" value="1"/>
</dbReference>
<protein>
    <recommendedName>
        <fullName evidence="8">Major facilitator superfamily (MFS) profile domain-containing protein</fullName>
    </recommendedName>
</protein>
<feature type="transmembrane region" description="Helical" evidence="6">
    <location>
        <begin position="156"/>
        <end position="176"/>
    </location>
</feature>
<dbReference type="Gene3D" id="1.20.1250.20">
    <property type="entry name" value="MFS general substrate transporter like domains"/>
    <property type="match status" value="1"/>
</dbReference>
<evidence type="ECO:0000256" key="6">
    <source>
        <dbReference type="SAM" id="Phobius"/>
    </source>
</evidence>
<dbReference type="PANTHER" id="PTHR23513:SF11">
    <property type="entry name" value="STAPHYLOFERRIN A TRANSPORTER"/>
    <property type="match status" value="1"/>
</dbReference>
<evidence type="ECO:0000256" key="3">
    <source>
        <dbReference type="ARBA" id="ARBA00022692"/>
    </source>
</evidence>
<dbReference type="EMBL" id="LAZR01001852">
    <property type="protein sequence ID" value="KKN38092.1"/>
    <property type="molecule type" value="Genomic_DNA"/>
</dbReference>
<feature type="transmembrane region" description="Helical" evidence="6">
    <location>
        <begin position="131"/>
        <end position="150"/>
    </location>
</feature>
<keyword evidence="4 6" id="KW-1133">Transmembrane helix</keyword>
<dbReference type="PANTHER" id="PTHR23513">
    <property type="entry name" value="INTEGRAL MEMBRANE EFFLUX PROTEIN-RELATED"/>
    <property type="match status" value="1"/>
</dbReference>
<accession>A0A0F9QM65</accession>
<evidence type="ECO:0000256" key="5">
    <source>
        <dbReference type="ARBA" id="ARBA00023136"/>
    </source>
</evidence>
<evidence type="ECO:0008006" key="8">
    <source>
        <dbReference type="Google" id="ProtNLM"/>
    </source>
</evidence>
<feature type="transmembrane region" description="Helical" evidence="6">
    <location>
        <begin position="41"/>
        <end position="59"/>
    </location>
</feature>
<dbReference type="AlphaFoldDB" id="A0A0F9QM65"/>
<feature type="transmembrane region" description="Helical" evidence="6">
    <location>
        <begin position="94"/>
        <end position="119"/>
    </location>
</feature>
<evidence type="ECO:0000256" key="4">
    <source>
        <dbReference type="ARBA" id="ARBA00022989"/>
    </source>
</evidence>
<dbReference type="GO" id="GO:0005886">
    <property type="term" value="C:plasma membrane"/>
    <property type="evidence" value="ECO:0007669"/>
    <property type="project" value="UniProtKB-SubCell"/>
</dbReference>
<reference evidence="7" key="1">
    <citation type="journal article" date="2015" name="Nature">
        <title>Complex archaea that bridge the gap between prokaryotes and eukaryotes.</title>
        <authorList>
            <person name="Spang A."/>
            <person name="Saw J.H."/>
            <person name="Jorgensen S.L."/>
            <person name="Zaremba-Niedzwiedzka K."/>
            <person name="Martijn J."/>
            <person name="Lind A.E."/>
            <person name="van Eijk R."/>
            <person name="Schleper C."/>
            <person name="Guy L."/>
            <person name="Ettema T.J."/>
        </authorList>
    </citation>
    <scope>NUCLEOTIDE SEQUENCE</scope>
</reference>
<proteinExistence type="predicted"/>
<evidence type="ECO:0000256" key="2">
    <source>
        <dbReference type="ARBA" id="ARBA00022475"/>
    </source>
</evidence>
<dbReference type="Pfam" id="PF07690">
    <property type="entry name" value="MFS_1"/>
    <property type="match status" value="1"/>
</dbReference>
<organism evidence="7">
    <name type="scientific">marine sediment metagenome</name>
    <dbReference type="NCBI Taxonomy" id="412755"/>
    <lineage>
        <taxon>unclassified sequences</taxon>
        <taxon>metagenomes</taxon>
        <taxon>ecological metagenomes</taxon>
    </lineage>
</organism>
<dbReference type="InterPro" id="IPR011701">
    <property type="entry name" value="MFS"/>
</dbReference>
<feature type="transmembrane region" description="Helical" evidence="6">
    <location>
        <begin position="71"/>
        <end position="88"/>
    </location>
</feature>
<name>A0A0F9QM65_9ZZZZ</name>
<gene>
    <name evidence="7" type="ORF">LCGC14_0756820</name>
</gene>
<keyword evidence="5 6" id="KW-0472">Membrane</keyword>
<evidence type="ECO:0000256" key="1">
    <source>
        <dbReference type="ARBA" id="ARBA00004651"/>
    </source>
</evidence>
<comment type="subcellular location">
    <subcellularLocation>
        <location evidence="1">Cell membrane</location>
        <topology evidence="1">Multi-pass membrane protein</topology>
    </subcellularLocation>
</comment>
<evidence type="ECO:0000313" key="7">
    <source>
        <dbReference type="EMBL" id="KKN38092.1"/>
    </source>
</evidence>
<dbReference type="InterPro" id="IPR036259">
    <property type="entry name" value="MFS_trans_sf"/>
</dbReference>
<comment type="caution">
    <text evidence="7">The sequence shown here is derived from an EMBL/GenBank/DDBJ whole genome shotgun (WGS) entry which is preliminary data.</text>
</comment>